<gene>
    <name evidence="1" type="ORF">Scep_009381</name>
</gene>
<comment type="caution">
    <text evidence="1">The sequence shown here is derived from an EMBL/GenBank/DDBJ whole genome shotgun (WGS) entry which is preliminary data.</text>
</comment>
<name>A0AAP0JU26_9MAGN</name>
<dbReference type="EMBL" id="JBBNAG010000004">
    <property type="protein sequence ID" value="KAK9139700.1"/>
    <property type="molecule type" value="Genomic_DNA"/>
</dbReference>
<accession>A0AAP0JU26</accession>
<organism evidence="1 2">
    <name type="scientific">Stephania cephalantha</name>
    <dbReference type="NCBI Taxonomy" id="152367"/>
    <lineage>
        <taxon>Eukaryota</taxon>
        <taxon>Viridiplantae</taxon>
        <taxon>Streptophyta</taxon>
        <taxon>Embryophyta</taxon>
        <taxon>Tracheophyta</taxon>
        <taxon>Spermatophyta</taxon>
        <taxon>Magnoliopsida</taxon>
        <taxon>Ranunculales</taxon>
        <taxon>Menispermaceae</taxon>
        <taxon>Menispermoideae</taxon>
        <taxon>Cissampelideae</taxon>
        <taxon>Stephania</taxon>
    </lineage>
</organism>
<protein>
    <submittedName>
        <fullName evidence="1">Uncharacterized protein</fullName>
    </submittedName>
</protein>
<dbReference type="Proteomes" id="UP001419268">
    <property type="component" value="Unassembled WGS sequence"/>
</dbReference>
<dbReference type="AlphaFoldDB" id="A0AAP0JU26"/>
<keyword evidence="2" id="KW-1185">Reference proteome</keyword>
<evidence type="ECO:0000313" key="1">
    <source>
        <dbReference type="EMBL" id="KAK9139700.1"/>
    </source>
</evidence>
<reference evidence="1 2" key="1">
    <citation type="submission" date="2024-01" db="EMBL/GenBank/DDBJ databases">
        <title>Genome assemblies of Stephania.</title>
        <authorList>
            <person name="Yang L."/>
        </authorList>
    </citation>
    <scope>NUCLEOTIDE SEQUENCE [LARGE SCALE GENOMIC DNA]</scope>
    <source>
        <strain evidence="1">JXDWG</strain>
        <tissue evidence="1">Leaf</tissue>
    </source>
</reference>
<sequence length="76" mass="8832">MAFLLHFWAPIKLEDQVLLSTCDQSYLLDHILVWYRKCCNCSPLVQRKCPAHFLSFRGVCLPLDYRSGLPMQCIKG</sequence>
<proteinExistence type="predicted"/>
<evidence type="ECO:0000313" key="2">
    <source>
        <dbReference type="Proteomes" id="UP001419268"/>
    </source>
</evidence>